<sequence length="163" mass="18619">MEIVASWLSTAPNLHTLEYFRALDIEALEYDEHYECGYWDEWKHFTSALATVSETLKSLVISVAWGRMGDHPPDPMDDDWVNKVWQRQSSLGSLKSLVSLERLESPIWVLLGWMPDFPTTRLGNFFRLLYENLPSGMISLRRSITNGRSGTAQMANCSGYRAA</sequence>
<dbReference type="EMBL" id="CH476609">
    <property type="protein sequence ID" value="EAU29494.1"/>
    <property type="molecule type" value="Genomic_DNA"/>
</dbReference>
<evidence type="ECO:0000313" key="1">
    <source>
        <dbReference type="EMBL" id="EAU29494.1"/>
    </source>
</evidence>
<accession>Q0C8D9</accession>
<organism evidence="1 2">
    <name type="scientific">Aspergillus terreus (strain NIH 2624 / FGSC A1156)</name>
    <dbReference type="NCBI Taxonomy" id="341663"/>
    <lineage>
        <taxon>Eukaryota</taxon>
        <taxon>Fungi</taxon>
        <taxon>Dikarya</taxon>
        <taxon>Ascomycota</taxon>
        <taxon>Pezizomycotina</taxon>
        <taxon>Eurotiomycetes</taxon>
        <taxon>Eurotiomycetidae</taxon>
        <taxon>Eurotiales</taxon>
        <taxon>Aspergillaceae</taxon>
        <taxon>Aspergillus</taxon>
        <taxon>Aspergillus subgen. Circumdati</taxon>
    </lineage>
</organism>
<dbReference type="RefSeq" id="XP_001209347.1">
    <property type="nucleotide sequence ID" value="XM_001209347.1"/>
</dbReference>
<gene>
    <name evidence="1" type="ORF">ATEG_10045</name>
</gene>
<proteinExistence type="predicted"/>
<dbReference type="OrthoDB" id="4191831at2759"/>
<dbReference type="GeneID" id="4319595"/>
<name>Q0C8D9_ASPTN</name>
<reference evidence="2" key="1">
    <citation type="submission" date="2005-09" db="EMBL/GenBank/DDBJ databases">
        <title>Annotation of the Aspergillus terreus NIH2624 genome.</title>
        <authorList>
            <person name="Birren B.W."/>
            <person name="Lander E.S."/>
            <person name="Galagan J.E."/>
            <person name="Nusbaum C."/>
            <person name="Devon K."/>
            <person name="Henn M."/>
            <person name="Ma L.-J."/>
            <person name="Jaffe D.B."/>
            <person name="Butler J."/>
            <person name="Alvarez P."/>
            <person name="Gnerre S."/>
            <person name="Grabherr M."/>
            <person name="Kleber M."/>
            <person name="Mauceli E.W."/>
            <person name="Brockman W."/>
            <person name="Rounsley S."/>
            <person name="Young S.K."/>
            <person name="LaButti K."/>
            <person name="Pushparaj V."/>
            <person name="DeCaprio D."/>
            <person name="Crawford M."/>
            <person name="Koehrsen M."/>
            <person name="Engels R."/>
            <person name="Montgomery P."/>
            <person name="Pearson M."/>
            <person name="Howarth C."/>
            <person name="Larson L."/>
            <person name="Luoma S."/>
            <person name="White J."/>
            <person name="Alvarado L."/>
            <person name="Kodira C.D."/>
            <person name="Zeng Q."/>
            <person name="Oleary S."/>
            <person name="Yandava C."/>
            <person name="Denning D.W."/>
            <person name="Nierman W.C."/>
            <person name="Milne T."/>
            <person name="Madden K."/>
        </authorList>
    </citation>
    <scope>NUCLEOTIDE SEQUENCE [LARGE SCALE GENOMIC DNA]</scope>
    <source>
        <strain evidence="2">NIH 2624 / FGSC A1156</strain>
    </source>
</reference>
<protein>
    <submittedName>
        <fullName evidence="1">Uncharacterized protein</fullName>
    </submittedName>
</protein>
<dbReference type="VEuPathDB" id="FungiDB:ATEG_10045"/>
<dbReference type="AlphaFoldDB" id="Q0C8D9"/>
<dbReference type="HOGENOM" id="CLU_1626690_0_0_1"/>
<dbReference type="Proteomes" id="UP000007963">
    <property type="component" value="Unassembled WGS sequence"/>
</dbReference>
<evidence type="ECO:0000313" key="2">
    <source>
        <dbReference type="Proteomes" id="UP000007963"/>
    </source>
</evidence>